<dbReference type="RefSeq" id="WP_106297184.1">
    <property type="nucleotide sequence ID" value="NZ_PVTI01000008.1"/>
</dbReference>
<keyword evidence="1" id="KW-1133">Transmembrane helix</keyword>
<keyword evidence="1" id="KW-0812">Transmembrane</keyword>
<sequence length="69" mass="7534">MERRYTTIAWALTLVLVIWALVASNVDSIPTWTIAIPGVITGFWWAFGRSALGDGDATVEQASAPRDAR</sequence>
<gene>
    <name evidence="2" type="ORF">BCF74_10895</name>
</gene>
<organism evidence="2 3">
    <name type="scientific">Knoellia remsis</name>
    <dbReference type="NCBI Taxonomy" id="407159"/>
    <lineage>
        <taxon>Bacteria</taxon>
        <taxon>Bacillati</taxon>
        <taxon>Actinomycetota</taxon>
        <taxon>Actinomycetes</taxon>
        <taxon>Micrococcales</taxon>
        <taxon>Intrasporangiaceae</taxon>
        <taxon>Knoellia</taxon>
    </lineage>
</organism>
<accession>A0A2T0UQE4</accession>
<evidence type="ECO:0000313" key="3">
    <source>
        <dbReference type="Proteomes" id="UP000237822"/>
    </source>
</evidence>
<evidence type="ECO:0000313" key="2">
    <source>
        <dbReference type="EMBL" id="PRY60149.1"/>
    </source>
</evidence>
<reference evidence="2 3" key="1">
    <citation type="submission" date="2018-03" db="EMBL/GenBank/DDBJ databases">
        <title>Genomic Encyclopedia of Archaeal and Bacterial Type Strains, Phase II (KMG-II): from individual species to whole genera.</title>
        <authorList>
            <person name="Goeker M."/>
        </authorList>
    </citation>
    <scope>NUCLEOTIDE SEQUENCE [LARGE SCALE GENOMIC DNA]</scope>
    <source>
        <strain evidence="2 3">ATCC BAA-1496</strain>
    </source>
</reference>
<dbReference type="Proteomes" id="UP000237822">
    <property type="component" value="Unassembled WGS sequence"/>
</dbReference>
<feature type="transmembrane region" description="Helical" evidence="1">
    <location>
        <begin position="29"/>
        <end position="47"/>
    </location>
</feature>
<protein>
    <submittedName>
        <fullName evidence="2">Uncharacterized protein</fullName>
    </submittedName>
</protein>
<dbReference type="EMBL" id="PVTI01000008">
    <property type="protein sequence ID" value="PRY60149.1"/>
    <property type="molecule type" value="Genomic_DNA"/>
</dbReference>
<dbReference type="AlphaFoldDB" id="A0A2T0UQE4"/>
<dbReference type="OrthoDB" id="4869990at2"/>
<evidence type="ECO:0000256" key="1">
    <source>
        <dbReference type="SAM" id="Phobius"/>
    </source>
</evidence>
<feature type="transmembrane region" description="Helical" evidence="1">
    <location>
        <begin position="7"/>
        <end position="23"/>
    </location>
</feature>
<keyword evidence="3" id="KW-1185">Reference proteome</keyword>
<keyword evidence="1" id="KW-0472">Membrane</keyword>
<name>A0A2T0UQE4_9MICO</name>
<proteinExistence type="predicted"/>
<comment type="caution">
    <text evidence="2">The sequence shown here is derived from an EMBL/GenBank/DDBJ whole genome shotgun (WGS) entry which is preliminary data.</text>
</comment>